<evidence type="ECO:0000259" key="2">
    <source>
        <dbReference type="Pfam" id="PF00487"/>
    </source>
</evidence>
<dbReference type="GO" id="GO:0016717">
    <property type="term" value="F:oxidoreductase activity, acting on paired donors, with oxidation of a pair of donors resulting in the reduction of molecular oxygen to two molecules of water"/>
    <property type="evidence" value="ECO:0007669"/>
    <property type="project" value="TreeGrafter"/>
</dbReference>
<dbReference type="PANTHER" id="PTHR19353:SF73">
    <property type="entry name" value="FATTY ACID DESATURASE"/>
    <property type="match status" value="1"/>
</dbReference>
<reference evidence="3" key="1">
    <citation type="journal article" date="2020" name="Nature">
        <title>Giant virus diversity and host interactions through global metagenomics.</title>
        <authorList>
            <person name="Schulz F."/>
            <person name="Roux S."/>
            <person name="Paez-Espino D."/>
            <person name="Jungbluth S."/>
            <person name="Walsh D.A."/>
            <person name="Denef V.J."/>
            <person name="McMahon K.D."/>
            <person name="Konstantinidis K.T."/>
            <person name="Eloe-Fadrosh E.A."/>
            <person name="Kyrpides N.C."/>
            <person name="Woyke T."/>
        </authorList>
    </citation>
    <scope>NUCLEOTIDE SEQUENCE</scope>
    <source>
        <strain evidence="3">GVMAG-S-1101165-83</strain>
    </source>
</reference>
<sequence length="360" mass="42493">MTNECASEINSVHNKINESELFIKHKSSYKSAFLDLSLHSFLFSSSCYLLWFLRNSFLSFLIVPFMALMLDRTFMIFHDCCHQSYTQNKTVNYILSHITGALVLTSPNWILDHHTHHLTNGNTENKYKFKFNELINITKEQYNNFSVINKHIYSFIHHPIIFFNFIPFLYFVVLQRFMYIIKKIKYNKKINSSLSAIFFNHLLNNLLICALCKTLMQYNIFALFFASYHVSSVIGFLLFFNQHTFNPSYVVGDKEWTQRNSGLLGSSLINIPKYLKYFTMGIEYHHIHHTNSKIPGYNLELYHEEVISKSNVFDNIVKLSITDCYNNLWLVLYDEDKNKYITLKDANEDTNEEIKTNKIN</sequence>
<dbReference type="PANTHER" id="PTHR19353">
    <property type="entry name" value="FATTY ACID DESATURASE 2"/>
    <property type="match status" value="1"/>
</dbReference>
<dbReference type="Pfam" id="PF00487">
    <property type="entry name" value="FA_desaturase"/>
    <property type="match status" value="1"/>
</dbReference>
<feature type="transmembrane region" description="Helical" evidence="1">
    <location>
        <begin position="57"/>
        <end position="78"/>
    </location>
</feature>
<name>A0A6C0JZM7_9ZZZZ</name>
<organism evidence="3">
    <name type="scientific">viral metagenome</name>
    <dbReference type="NCBI Taxonomy" id="1070528"/>
    <lineage>
        <taxon>unclassified sequences</taxon>
        <taxon>metagenomes</taxon>
        <taxon>organismal metagenomes</taxon>
    </lineage>
</organism>
<feature type="transmembrane region" description="Helical" evidence="1">
    <location>
        <begin position="90"/>
        <end position="110"/>
    </location>
</feature>
<proteinExistence type="predicted"/>
<keyword evidence="1" id="KW-0472">Membrane</keyword>
<evidence type="ECO:0000313" key="3">
    <source>
        <dbReference type="EMBL" id="QHU10899.1"/>
    </source>
</evidence>
<feature type="transmembrane region" description="Helical" evidence="1">
    <location>
        <begin position="222"/>
        <end position="240"/>
    </location>
</feature>
<dbReference type="InterPro" id="IPR005804">
    <property type="entry name" value="FA_desaturase_dom"/>
</dbReference>
<dbReference type="GO" id="GO:0006629">
    <property type="term" value="P:lipid metabolic process"/>
    <property type="evidence" value="ECO:0007669"/>
    <property type="project" value="InterPro"/>
</dbReference>
<accession>A0A6C0JZM7</accession>
<dbReference type="GO" id="GO:0016020">
    <property type="term" value="C:membrane"/>
    <property type="evidence" value="ECO:0007669"/>
    <property type="project" value="TreeGrafter"/>
</dbReference>
<dbReference type="InterPro" id="IPR012171">
    <property type="entry name" value="Fatty_acid_desaturase"/>
</dbReference>
<keyword evidence="1" id="KW-1133">Transmembrane helix</keyword>
<feature type="transmembrane region" description="Helical" evidence="1">
    <location>
        <begin position="152"/>
        <end position="173"/>
    </location>
</feature>
<keyword evidence="1" id="KW-0812">Transmembrane</keyword>
<protein>
    <recommendedName>
        <fullName evidence="2">Fatty acid desaturase domain-containing protein</fullName>
    </recommendedName>
</protein>
<feature type="domain" description="Fatty acid desaturase" evidence="2">
    <location>
        <begin position="57"/>
        <end position="306"/>
    </location>
</feature>
<dbReference type="AlphaFoldDB" id="A0A6C0JZM7"/>
<evidence type="ECO:0000256" key="1">
    <source>
        <dbReference type="SAM" id="Phobius"/>
    </source>
</evidence>
<dbReference type="EMBL" id="MN740773">
    <property type="protein sequence ID" value="QHU10899.1"/>
    <property type="molecule type" value="Genomic_DNA"/>
</dbReference>